<organism evidence="3 4">
    <name type="scientific">Hyphomonas hirschiana VP5</name>
    <dbReference type="NCBI Taxonomy" id="1280951"/>
    <lineage>
        <taxon>Bacteria</taxon>
        <taxon>Pseudomonadati</taxon>
        <taxon>Pseudomonadota</taxon>
        <taxon>Alphaproteobacteria</taxon>
        <taxon>Hyphomonadales</taxon>
        <taxon>Hyphomonadaceae</taxon>
        <taxon>Hyphomonas</taxon>
    </lineage>
</organism>
<dbReference type="PROSITE" id="PS51257">
    <property type="entry name" value="PROKAR_LIPOPROTEIN"/>
    <property type="match status" value="1"/>
</dbReference>
<feature type="region of interest" description="Disordered" evidence="1">
    <location>
        <begin position="29"/>
        <end position="77"/>
    </location>
</feature>
<dbReference type="EMBL" id="ARYI01000003">
    <property type="protein sequence ID" value="KCZ95464.1"/>
    <property type="molecule type" value="Genomic_DNA"/>
</dbReference>
<keyword evidence="2" id="KW-0732">Signal</keyword>
<proteinExistence type="predicted"/>
<feature type="region of interest" description="Disordered" evidence="1">
    <location>
        <begin position="111"/>
        <end position="134"/>
    </location>
</feature>
<evidence type="ECO:0000256" key="1">
    <source>
        <dbReference type="SAM" id="MobiDB-lite"/>
    </source>
</evidence>
<keyword evidence="4" id="KW-1185">Reference proteome</keyword>
<keyword evidence="3" id="KW-0449">Lipoprotein</keyword>
<evidence type="ECO:0000313" key="4">
    <source>
        <dbReference type="Proteomes" id="UP000025061"/>
    </source>
</evidence>
<dbReference type="PATRIC" id="fig|1280951.3.peg.990"/>
<sequence>MKPLTVALLFSLAATGAACSDTVKPTAEAAPPAAAEGDALSVDTSTATSETEMSGTLNLNIGAPQEGAPRLLGSGGLGGSEQSGVVLGSGGLGGGNFGESLDLGINLDELEEPATPLDAPAEASDEDEIIRLPD</sequence>
<comment type="caution">
    <text evidence="3">The sequence shown here is derived from an EMBL/GenBank/DDBJ whole genome shotgun (WGS) entry which is preliminary data.</text>
</comment>
<feature type="compositionally biased region" description="Polar residues" evidence="1">
    <location>
        <begin position="42"/>
        <end position="59"/>
    </location>
</feature>
<feature type="signal peptide" evidence="2">
    <location>
        <begin position="1"/>
        <end position="20"/>
    </location>
</feature>
<dbReference type="AlphaFoldDB" id="A0A059FXR5"/>
<dbReference type="RefSeq" id="WP_011645330.1">
    <property type="nucleotide sequence ID" value="NZ_ARYI01000003.1"/>
</dbReference>
<feature type="chain" id="PRO_5001578382" evidence="2">
    <location>
        <begin position="21"/>
        <end position="134"/>
    </location>
</feature>
<accession>A0A059FXR5</accession>
<protein>
    <submittedName>
        <fullName evidence="3">Putative lipoprotein</fullName>
    </submittedName>
</protein>
<reference evidence="3 4" key="1">
    <citation type="submission" date="2013-04" db="EMBL/GenBank/DDBJ databases">
        <title>Hyphomonas hirschiana VP5 Genome Sequencing.</title>
        <authorList>
            <person name="Lai Q."/>
            <person name="Shao Z."/>
        </authorList>
    </citation>
    <scope>NUCLEOTIDE SEQUENCE [LARGE SCALE GENOMIC DNA]</scope>
    <source>
        <strain evidence="3 4">VP5</strain>
    </source>
</reference>
<gene>
    <name evidence="3" type="ORF">HHI_04890</name>
</gene>
<name>A0A059FXR5_9PROT</name>
<dbReference type="Proteomes" id="UP000025061">
    <property type="component" value="Unassembled WGS sequence"/>
</dbReference>
<dbReference type="OrthoDB" id="10006990at2"/>
<evidence type="ECO:0000256" key="2">
    <source>
        <dbReference type="SAM" id="SignalP"/>
    </source>
</evidence>
<evidence type="ECO:0000313" key="3">
    <source>
        <dbReference type="EMBL" id="KCZ95464.1"/>
    </source>
</evidence>